<evidence type="ECO:0000313" key="3">
    <source>
        <dbReference type="Proteomes" id="UP000663760"/>
    </source>
</evidence>
<dbReference type="EMBL" id="LR746274">
    <property type="protein sequence ID" value="CAA7404825.1"/>
    <property type="molecule type" value="Genomic_DNA"/>
</dbReference>
<gene>
    <name evidence="2" type="ORF">SI8410_11015503</name>
</gene>
<sequence length="56" mass="6104">MAPQRGRRIGSRTRSSRSGGAASRRRGGRPMVIDQIVRIQSTILPTWAAVIFAGHC</sequence>
<feature type="compositionally biased region" description="Basic residues" evidence="1">
    <location>
        <begin position="1"/>
        <end position="15"/>
    </location>
</feature>
<accession>A0A7I8L6D6</accession>
<evidence type="ECO:0000256" key="1">
    <source>
        <dbReference type="SAM" id="MobiDB-lite"/>
    </source>
</evidence>
<dbReference type="AlphaFoldDB" id="A0A7I8L6D6"/>
<dbReference type="Proteomes" id="UP000663760">
    <property type="component" value="Chromosome 11"/>
</dbReference>
<reference evidence="2" key="1">
    <citation type="submission" date="2020-02" db="EMBL/GenBank/DDBJ databases">
        <authorList>
            <person name="Scholz U."/>
            <person name="Mascher M."/>
            <person name="Fiebig A."/>
        </authorList>
    </citation>
    <scope>NUCLEOTIDE SEQUENCE</scope>
</reference>
<feature type="region of interest" description="Disordered" evidence="1">
    <location>
        <begin position="1"/>
        <end position="30"/>
    </location>
</feature>
<organism evidence="2 3">
    <name type="scientific">Spirodela intermedia</name>
    <name type="common">Intermediate duckweed</name>
    <dbReference type="NCBI Taxonomy" id="51605"/>
    <lineage>
        <taxon>Eukaryota</taxon>
        <taxon>Viridiplantae</taxon>
        <taxon>Streptophyta</taxon>
        <taxon>Embryophyta</taxon>
        <taxon>Tracheophyta</taxon>
        <taxon>Spermatophyta</taxon>
        <taxon>Magnoliopsida</taxon>
        <taxon>Liliopsida</taxon>
        <taxon>Araceae</taxon>
        <taxon>Lemnoideae</taxon>
        <taxon>Spirodela</taxon>
    </lineage>
</organism>
<evidence type="ECO:0000313" key="2">
    <source>
        <dbReference type="EMBL" id="CAA7404825.1"/>
    </source>
</evidence>
<proteinExistence type="predicted"/>
<keyword evidence="3" id="KW-1185">Reference proteome</keyword>
<protein>
    <submittedName>
        <fullName evidence="2">Uncharacterized protein</fullName>
    </submittedName>
</protein>
<name>A0A7I8L6D6_SPIIN</name>